<protein>
    <submittedName>
        <fullName evidence="1">Uncharacterized protein</fullName>
    </submittedName>
</protein>
<reference evidence="1 2" key="1">
    <citation type="journal article" date="2015" name="Genome Announc.">
        <title>Expanding the biotechnology potential of lactobacilli through comparative genomics of 213 strains and associated genera.</title>
        <authorList>
            <person name="Sun Z."/>
            <person name="Harris H.M."/>
            <person name="McCann A."/>
            <person name="Guo C."/>
            <person name="Argimon S."/>
            <person name="Zhang W."/>
            <person name="Yang X."/>
            <person name="Jeffery I.B."/>
            <person name="Cooney J.C."/>
            <person name="Kagawa T.F."/>
            <person name="Liu W."/>
            <person name="Song Y."/>
            <person name="Salvetti E."/>
            <person name="Wrobel A."/>
            <person name="Rasinkangas P."/>
            <person name="Parkhill J."/>
            <person name="Rea M.C."/>
            <person name="O'Sullivan O."/>
            <person name="Ritari J."/>
            <person name="Douillard F.P."/>
            <person name="Paul Ross R."/>
            <person name="Yang R."/>
            <person name="Briner A.E."/>
            <person name="Felis G.E."/>
            <person name="de Vos W.M."/>
            <person name="Barrangou R."/>
            <person name="Klaenhammer T.R."/>
            <person name="Caufield P.W."/>
            <person name="Cui Y."/>
            <person name="Zhang H."/>
            <person name="O'Toole P.W."/>
        </authorList>
    </citation>
    <scope>NUCLEOTIDE SEQUENCE [LARGE SCALE GENOMIC DNA]</scope>
    <source>
        <strain evidence="1 2">DSM 19394</strain>
    </source>
</reference>
<proteinExistence type="predicted"/>
<dbReference type="Proteomes" id="UP000051955">
    <property type="component" value="Unassembled WGS sequence"/>
</dbReference>
<accession>A0A0R1LIE5</accession>
<name>A0A0R1LIE5_9LACO</name>
<evidence type="ECO:0000313" key="1">
    <source>
        <dbReference type="EMBL" id="KRK95344.1"/>
    </source>
</evidence>
<dbReference type="AlphaFoldDB" id="A0A0R1LIE5"/>
<keyword evidence="2" id="KW-1185">Reference proteome</keyword>
<sequence>MLIALLTEIAPRAKQNWLGTELSLQGHHSGFAPQLPAVLLTFCKLTTSQLKNAQRPALSRVTERLEPINF</sequence>
<gene>
    <name evidence="1" type="ORF">FD25_GL001461</name>
</gene>
<dbReference type="EMBL" id="AZDV01000009">
    <property type="protein sequence ID" value="KRK95344.1"/>
    <property type="molecule type" value="Genomic_DNA"/>
</dbReference>
<comment type="caution">
    <text evidence="1">The sequence shown here is derived from an EMBL/GenBank/DDBJ whole genome shotgun (WGS) entry which is preliminary data.</text>
</comment>
<organism evidence="1 2">
    <name type="scientific">Levilactobacillus acidifarinae DSM 19394 = JCM 15949</name>
    <dbReference type="NCBI Taxonomy" id="1423715"/>
    <lineage>
        <taxon>Bacteria</taxon>
        <taxon>Bacillati</taxon>
        <taxon>Bacillota</taxon>
        <taxon>Bacilli</taxon>
        <taxon>Lactobacillales</taxon>
        <taxon>Lactobacillaceae</taxon>
        <taxon>Levilactobacillus</taxon>
    </lineage>
</organism>
<evidence type="ECO:0000313" key="2">
    <source>
        <dbReference type="Proteomes" id="UP000051955"/>
    </source>
</evidence>